<comment type="caution">
    <text evidence="2">The sequence shown here is derived from an EMBL/GenBank/DDBJ whole genome shotgun (WGS) entry which is preliminary data.</text>
</comment>
<dbReference type="SUPFAM" id="SSF56601">
    <property type="entry name" value="beta-lactamase/transpeptidase-like"/>
    <property type="match status" value="1"/>
</dbReference>
<dbReference type="InterPro" id="IPR001466">
    <property type="entry name" value="Beta-lactam-related"/>
</dbReference>
<sequence length="554" mass="62266">MKNYILLSLLFITVCGYAQNISRQGLNELIDDNNLPGIQIAYTANGKTSLYQAGLNRPNGDKKLTSHDLFRAGSLGKCVFAYAVLRLYDRGLIDLDKSLLNYIDNYNRFDNNDQRYRKITARMVLSHTSGLAEFSEMNEGKVKLLFEPGITFSYSGEGVWFLQKVVEHILNKPFEDIMQQEVFIPLGMNSSTYVQTNQMDSLSLGTISKDMAGMYPNAAFSLLTTAHDYNIFLQALLAGKGFKPATRQLMFTRQSDAQWAGHDSTAADTHIDWGLGIGLQQNEKGDAIWHWGSTDDFYSFFMAYPKKGQSFVFFTRGNRALKVTDQLVDMFMGKQTTWAMKWLHLGYDEPQTMAVLFDELRKHGTAKAPALFDVLKKRGYTFSERDLVNYGMSLTMQKHYAKAIAVLKQATKWYPENPVALGSLAATYEGAGYNKAALADYKLASGIDKENSSFINHIKSLEAGFTPADLKVFEGTFAQNGKPISFTFKATGSKLMLTQSWDGGVLEFFRTGELEFYNDEPGFSLKFTKDANGNIDKAFMNDIPVEWVKVKQGK</sequence>
<organism evidence="2 3">
    <name type="scientific">Mucilaginibacter conchicola</name>
    <dbReference type="NCBI Taxonomy" id="2303333"/>
    <lineage>
        <taxon>Bacteria</taxon>
        <taxon>Pseudomonadati</taxon>
        <taxon>Bacteroidota</taxon>
        <taxon>Sphingobacteriia</taxon>
        <taxon>Sphingobacteriales</taxon>
        <taxon>Sphingobacteriaceae</taxon>
        <taxon>Mucilaginibacter</taxon>
    </lineage>
</organism>
<gene>
    <name evidence="2" type="ORF">D0C36_08515</name>
</gene>
<evidence type="ECO:0000313" key="2">
    <source>
        <dbReference type="EMBL" id="RFZ95547.1"/>
    </source>
</evidence>
<dbReference type="InterPro" id="IPR050789">
    <property type="entry name" value="Diverse_Enzym_Activities"/>
</dbReference>
<evidence type="ECO:0000313" key="3">
    <source>
        <dbReference type="Proteomes" id="UP000264217"/>
    </source>
</evidence>
<keyword evidence="3" id="KW-1185">Reference proteome</keyword>
<dbReference type="SUPFAM" id="SSF48452">
    <property type="entry name" value="TPR-like"/>
    <property type="match status" value="1"/>
</dbReference>
<protein>
    <recommendedName>
        <fullName evidence="1">Beta-lactamase-related domain-containing protein</fullName>
    </recommendedName>
</protein>
<dbReference type="InterPro" id="IPR011990">
    <property type="entry name" value="TPR-like_helical_dom_sf"/>
</dbReference>
<dbReference type="PANTHER" id="PTHR43283">
    <property type="entry name" value="BETA-LACTAMASE-RELATED"/>
    <property type="match status" value="1"/>
</dbReference>
<dbReference type="EMBL" id="QWDC01000001">
    <property type="protein sequence ID" value="RFZ95547.1"/>
    <property type="molecule type" value="Genomic_DNA"/>
</dbReference>
<evidence type="ECO:0000259" key="1">
    <source>
        <dbReference type="Pfam" id="PF00144"/>
    </source>
</evidence>
<dbReference type="PANTHER" id="PTHR43283:SF18">
    <property type="match status" value="1"/>
</dbReference>
<dbReference type="Gene3D" id="1.25.40.10">
    <property type="entry name" value="Tetratricopeptide repeat domain"/>
    <property type="match status" value="1"/>
</dbReference>
<dbReference type="RefSeq" id="WP_117391097.1">
    <property type="nucleotide sequence ID" value="NZ_QWDC01000001.1"/>
</dbReference>
<name>A0A372P1D7_9SPHI</name>
<dbReference type="InterPro" id="IPR012338">
    <property type="entry name" value="Beta-lactam/transpept-like"/>
</dbReference>
<dbReference type="Gene3D" id="3.40.710.10">
    <property type="entry name" value="DD-peptidase/beta-lactamase superfamily"/>
    <property type="match status" value="1"/>
</dbReference>
<accession>A0A372P1D7</accession>
<proteinExistence type="predicted"/>
<feature type="domain" description="Beta-lactamase-related" evidence="1">
    <location>
        <begin position="28"/>
        <end position="319"/>
    </location>
</feature>
<dbReference type="OrthoDB" id="1357763at2"/>
<dbReference type="Proteomes" id="UP000264217">
    <property type="component" value="Unassembled WGS sequence"/>
</dbReference>
<reference evidence="2 3" key="1">
    <citation type="submission" date="2018-08" db="EMBL/GenBank/DDBJ databases">
        <title>Mucilaginibacter sp. MYSH2.</title>
        <authorList>
            <person name="Seo T."/>
        </authorList>
    </citation>
    <scope>NUCLEOTIDE SEQUENCE [LARGE SCALE GENOMIC DNA]</scope>
    <source>
        <strain evidence="2 3">MYSH2</strain>
    </source>
</reference>
<dbReference type="AlphaFoldDB" id="A0A372P1D7"/>
<dbReference type="Pfam" id="PF00144">
    <property type="entry name" value="Beta-lactamase"/>
    <property type="match status" value="1"/>
</dbReference>